<accession>A0A8H6SQX6</accession>
<protein>
    <recommendedName>
        <fullName evidence="1">DUF6532 domain-containing protein</fullName>
    </recommendedName>
</protein>
<gene>
    <name evidence="2" type="ORF">HMN09_00865500</name>
</gene>
<dbReference type="EMBL" id="JACAZE010000012">
    <property type="protein sequence ID" value="KAF7302320.1"/>
    <property type="molecule type" value="Genomic_DNA"/>
</dbReference>
<dbReference type="Proteomes" id="UP000613580">
    <property type="component" value="Unassembled WGS sequence"/>
</dbReference>
<comment type="caution">
    <text evidence="2">The sequence shown here is derived from an EMBL/GenBank/DDBJ whole genome shotgun (WGS) entry which is preliminary data.</text>
</comment>
<proteinExistence type="predicted"/>
<sequence>MPEFHVHIKRCRHLFEARIWCVCAFPSVEQAQGWVVDIWIQVCEQRGEMLELTDRLRTMITDYGWHARGTVAKVVATLVDATWGLAVLSGTALKAKCKVLLTEDGFAHEDVDARKKYPYHPIIKTALQTIWFEKKKSRGIQHEEYFSPIPVPTLALLLTAMEYCIERCATGKRDTDASFDEANNKTPFQRHLKRLTEWDSLLPEATLEYRQQLYDECREAAGAPAIVKPVTGLSDNRRAQALEEIQAMQRSMAAQRVAQAAAATND</sequence>
<organism evidence="2 3">
    <name type="scientific">Mycena chlorophos</name>
    <name type="common">Agaric fungus</name>
    <name type="synonym">Agaricus chlorophos</name>
    <dbReference type="NCBI Taxonomy" id="658473"/>
    <lineage>
        <taxon>Eukaryota</taxon>
        <taxon>Fungi</taxon>
        <taxon>Dikarya</taxon>
        <taxon>Basidiomycota</taxon>
        <taxon>Agaricomycotina</taxon>
        <taxon>Agaricomycetes</taxon>
        <taxon>Agaricomycetidae</taxon>
        <taxon>Agaricales</taxon>
        <taxon>Marasmiineae</taxon>
        <taxon>Mycenaceae</taxon>
        <taxon>Mycena</taxon>
    </lineage>
</organism>
<name>A0A8H6SQX6_MYCCL</name>
<dbReference type="OrthoDB" id="3244572at2759"/>
<feature type="domain" description="DUF6532" evidence="1">
    <location>
        <begin position="13"/>
        <end position="198"/>
    </location>
</feature>
<reference evidence="2" key="1">
    <citation type="submission" date="2020-05" db="EMBL/GenBank/DDBJ databases">
        <title>Mycena genomes resolve the evolution of fungal bioluminescence.</title>
        <authorList>
            <person name="Tsai I.J."/>
        </authorList>
    </citation>
    <scope>NUCLEOTIDE SEQUENCE</scope>
    <source>
        <strain evidence="2">110903Hualien_Pintung</strain>
    </source>
</reference>
<dbReference type="InterPro" id="IPR045341">
    <property type="entry name" value="DUF6532"/>
</dbReference>
<evidence type="ECO:0000259" key="1">
    <source>
        <dbReference type="Pfam" id="PF20149"/>
    </source>
</evidence>
<dbReference type="Pfam" id="PF20149">
    <property type="entry name" value="DUF6532"/>
    <property type="match status" value="1"/>
</dbReference>
<keyword evidence="3" id="KW-1185">Reference proteome</keyword>
<evidence type="ECO:0000313" key="3">
    <source>
        <dbReference type="Proteomes" id="UP000613580"/>
    </source>
</evidence>
<dbReference type="AlphaFoldDB" id="A0A8H6SQX6"/>
<evidence type="ECO:0000313" key="2">
    <source>
        <dbReference type="EMBL" id="KAF7302320.1"/>
    </source>
</evidence>